<dbReference type="Gene3D" id="2.60.300.12">
    <property type="entry name" value="HesB-like domain"/>
    <property type="match status" value="1"/>
</dbReference>
<dbReference type="Pfam" id="PF01521">
    <property type="entry name" value="Fe-S_biosyn"/>
    <property type="match status" value="1"/>
</dbReference>
<proteinExistence type="predicted"/>
<gene>
    <name evidence="2" type="ORF">FC72_GL001303</name>
</gene>
<sequence length="121" mass="13466">MKIDITNEAKNKLQSYVDAGKKIILDLDDGLGRFSGEGDCALITKFRIIAVSANEDLSDYKITLDSDIGDIYYKKSAEEFIDDSLKLDVNPKTQLLVFKNANEIIDNSVNIIDYDVVKANA</sequence>
<keyword evidence="3" id="KW-1185">Reference proteome</keyword>
<dbReference type="AlphaFoldDB" id="A0A0R1IWF4"/>
<dbReference type="RefSeq" id="WP_057767363.1">
    <property type="nucleotide sequence ID" value="NZ_AZDG01000028.1"/>
</dbReference>
<feature type="domain" description="Core" evidence="1">
    <location>
        <begin position="1"/>
        <end position="113"/>
    </location>
</feature>
<protein>
    <recommendedName>
        <fullName evidence="1">Core domain-containing protein</fullName>
    </recommendedName>
</protein>
<dbReference type="EMBL" id="AZDG01000028">
    <property type="protein sequence ID" value="KRK63605.1"/>
    <property type="molecule type" value="Genomic_DNA"/>
</dbReference>
<evidence type="ECO:0000313" key="2">
    <source>
        <dbReference type="EMBL" id="KRK63605.1"/>
    </source>
</evidence>
<dbReference type="SUPFAM" id="SSF89360">
    <property type="entry name" value="HesB-like domain"/>
    <property type="match status" value="1"/>
</dbReference>
<dbReference type="InterPro" id="IPR000361">
    <property type="entry name" value="ATAP_core_dom"/>
</dbReference>
<dbReference type="OrthoDB" id="2361502at2"/>
<dbReference type="PATRIC" id="fig|1423811.3.peg.1327"/>
<accession>A0A0R1IWF4</accession>
<evidence type="ECO:0000313" key="3">
    <source>
        <dbReference type="Proteomes" id="UP000050929"/>
    </source>
</evidence>
<dbReference type="InterPro" id="IPR035903">
    <property type="entry name" value="HesB-like_dom_sf"/>
</dbReference>
<organism evidence="2 3">
    <name type="scientific">Companilactobacillus tucceti DSM 20183</name>
    <dbReference type="NCBI Taxonomy" id="1423811"/>
    <lineage>
        <taxon>Bacteria</taxon>
        <taxon>Bacillati</taxon>
        <taxon>Bacillota</taxon>
        <taxon>Bacilli</taxon>
        <taxon>Lactobacillales</taxon>
        <taxon>Lactobacillaceae</taxon>
        <taxon>Companilactobacillus</taxon>
    </lineage>
</organism>
<evidence type="ECO:0000259" key="1">
    <source>
        <dbReference type="Pfam" id="PF01521"/>
    </source>
</evidence>
<name>A0A0R1IWF4_9LACO</name>
<reference evidence="2 3" key="1">
    <citation type="journal article" date="2015" name="Genome Announc.">
        <title>Expanding the biotechnology potential of lactobacilli through comparative genomics of 213 strains and associated genera.</title>
        <authorList>
            <person name="Sun Z."/>
            <person name="Harris H.M."/>
            <person name="McCann A."/>
            <person name="Guo C."/>
            <person name="Argimon S."/>
            <person name="Zhang W."/>
            <person name="Yang X."/>
            <person name="Jeffery I.B."/>
            <person name="Cooney J.C."/>
            <person name="Kagawa T.F."/>
            <person name="Liu W."/>
            <person name="Song Y."/>
            <person name="Salvetti E."/>
            <person name="Wrobel A."/>
            <person name="Rasinkangas P."/>
            <person name="Parkhill J."/>
            <person name="Rea M.C."/>
            <person name="O'Sullivan O."/>
            <person name="Ritari J."/>
            <person name="Douillard F.P."/>
            <person name="Paul Ross R."/>
            <person name="Yang R."/>
            <person name="Briner A.E."/>
            <person name="Felis G.E."/>
            <person name="de Vos W.M."/>
            <person name="Barrangou R."/>
            <person name="Klaenhammer T.R."/>
            <person name="Caufield P.W."/>
            <person name="Cui Y."/>
            <person name="Zhang H."/>
            <person name="O'Toole P.W."/>
        </authorList>
    </citation>
    <scope>NUCLEOTIDE SEQUENCE [LARGE SCALE GENOMIC DNA]</scope>
    <source>
        <strain evidence="2 3">DSM 20183</strain>
    </source>
</reference>
<comment type="caution">
    <text evidence="2">The sequence shown here is derived from an EMBL/GenBank/DDBJ whole genome shotgun (WGS) entry which is preliminary data.</text>
</comment>
<dbReference type="STRING" id="1423811.FC72_GL001303"/>
<dbReference type="Proteomes" id="UP000050929">
    <property type="component" value="Unassembled WGS sequence"/>
</dbReference>